<gene>
    <name evidence="1" type="ORF">BHM03_00029616</name>
</gene>
<sequence>MEPLFINGFPGNLGIGGNGGSTLDPECVEIDPTGRYFRVSSFIIIRLHFFIGIRIVVKNDVSFGTLDMSLIWFNCCLVLQYKEILGTGAFKTV</sequence>
<accession>A0A444C2N5</accession>
<proteinExistence type="predicted"/>
<dbReference type="AlphaFoldDB" id="A0A444C2N5"/>
<organism evidence="1">
    <name type="scientific">Ensete ventricosum</name>
    <name type="common">Abyssinian banana</name>
    <name type="synonym">Musa ensete</name>
    <dbReference type="NCBI Taxonomy" id="4639"/>
    <lineage>
        <taxon>Eukaryota</taxon>
        <taxon>Viridiplantae</taxon>
        <taxon>Streptophyta</taxon>
        <taxon>Embryophyta</taxon>
        <taxon>Tracheophyta</taxon>
        <taxon>Spermatophyta</taxon>
        <taxon>Magnoliopsida</taxon>
        <taxon>Liliopsida</taxon>
        <taxon>Zingiberales</taxon>
        <taxon>Musaceae</taxon>
        <taxon>Ensete</taxon>
    </lineage>
</organism>
<dbReference type="EMBL" id="KV876054">
    <property type="protein sequence ID" value="RZR73914.1"/>
    <property type="molecule type" value="Genomic_DNA"/>
</dbReference>
<dbReference type="Proteomes" id="UP000290560">
    <property type="component" value="Unassembled WGS sequence"/>
</dbReference>
<reference evidence="1" key="1">
    <citation type="journal article" date="2018" name="Data Brief">
        <title>Genome sequence data from 17 accessions of Ensete ventricosum, a staple food crop for millions in Ethiopia.</title>
        <authorList>
            <person name="Yemataw Z."/>
            <person name="Muzemil S."/>
            <person name="Ambachew D."/>
            <person name="Tripathi L."/>
            <person name="Tesfaye K."/>
            <person name="Chala A."/>
            <person name="Farbos A."/>
            <person name="O'Neill P."/>
            <person name="Moore K."/>
            <person name="Grant M."/>
            <person name="Studholme D.J."/>
        </authorList>
    </citation>
    <scope>NUCLEOTIDE SEQUENCE [LARGE SCALE GENOMIC DNA]</scope>
    <source>
        <tissue evidence="1">Leaf</tissue>
    </source>
</reference>
<protein>
    <submittedName>
        <fullName evidence="1">Uncharacterized protein</fullName>
    </submittedName>
</protein>
<name>A0A444C2N5_ENSVE</name>
<evidence type="ECO:0000313" key="1">
    <source>
        <dbReference type="EMBL" id="RZR73914.1"/>
    </source>
</evidence>